<dbReference type="InterPro" id="IPR025160">
    <property type="entry name" value="AATF"/>
</dbReference>
<dbReference type="EMBL" id="MU004190">
    <property type="protein sequence ID" value="KAF2494895.1"/>
    <property type="molecule type" value="Genomic_DNA"/>
</dbReference>
<evidence type="ECO:0000259" key="5">
    <source>
        <dbReference type="Pfam" id="PF13339"/>
    </source>
</evidence>
<evidence type="ECO:0000313" key="6">
    <source>
        <dbReference type="EMBL" id="KAF2494895.1"/>
    </source>
</evidence>
<evidence type="ECO:0000259" key="4">
    <source>
        <dbReference type="Pfam" id="PF08164"/>
    </source>
</evidence>
<feature type="compositionally biased region" description="Basic and acidic residues" evidence="3">
    <location>
        <begin position="39"/>
        <end position="48"/>
    </location>
</feature>
<dbReference type="GO" id="GO:0000462">
    <property type="term" value="P:maturation of SSU-rRNA from tricistronic rRNA transcript (SSU-rRNA, 5.8S rRNA, LSU-rRNA)"/>
    <property type="evidence" value="ECO:0007669"/>
    <property type="project" value="TreeGrafter"/>
</dbReference>
<feature type="domain" description="AATF leucine zipper-containing" evidence="5">
    <location>
        <begin position="201"/>
        <end position="321"/>
    </location>
</feature>
<name>A0A6A6QR77_9PEZI</name>
<evidence type="ECO:0000313" key="7">
    <source>
        <dbReference type="Proteomes" id="UP000799750"/>
    </source>
</evidence>
<dbReference type="OrthoDB" id="5783963at2759"/>
<dbReference type="Proteomes" id="UP000799750">
    <property type="component" value="Unassembled WGS sequence"/>
</dbReference>
<comment type="similarity">
    <text evidence="1">Belongs to the AATF family.</text>
</comment>
<dbReference type="PANTHER" id="PTHR15565">
    <property type="entry name" value="AATF PROTEIN APOPTOSIS ANTAGONIZING TRANSCRIPTION FACTOR"/>
    <property type="match status" value="1"/>
</dbReference>
<dbReference type="AlphaFoldDB" id="A0A6A6QR77"/>
<feature type="domain" description="Apoptosis-antagonizing transcription factor C-terminal" evidence="4">
    <location>
        <begin position="390"/>
        <end position="475"/>
    </location>
</feature>
<feature type="compositionally biased region" description="Acidic residues" evidence="3">
    <location>
        <begin position="121"/>
        <end position="140"/>
    </location>
</feature>
<evidence type="ECO:0000256" key="3">
    <source>
        <dbReference type="SAM" id="MobiDB-lite"/>
    </source>
</evidence>
<proteinExistence type="inferred from homology"/>
<dbReference type="Pfam" id="PF13339">
    <property type="entry name" value="AATF-Che1"/>
    <property type="match status" value="1"/>
</dbReference>
<accession>A0A6A6QR77</accession>
<dbReference type="InterPro" id="IPR012617">
    <property type="entry name" value="AATF_C"/>
</dbReference>
<dbReference type="Pfam" id="PF08164">
    <property type="entry name" value="TRAUB"/>
    <property type="match status" value="1"/>
</dbReference>
<protein>
    <recommendedName>
        <fullName evidence="2">Protein BFR2</fullName>
    </recommendedName>
</protein>
<gene>
    <name evidence="6" type="ORF">BU16DRAFT_550661</name>
</gene>
<dbReference type="InterPro" id="IPR039223">
    <property type="entry name" value="AATF/Bfr2"/>
</dbReference>
<keyword evidence="7" id="KW-1185">Reference proteome</keyword>
<dbReference type="PANTHER" id="PTHR15565:SF0">
    <property type="entry name" value="PROTEIN AATF"/>
    <property type="match status" value="1"/>
</dbReference>
<feature type="compositionally biased region" description="Acidic residues" evidence="3">
    <location>
        <begin position="26"/>
        <end position="38"/>
    </location>
</feature>
<evidence type="ECO:0000256" key="2">
    <source>
        <dbReference type="ARBA" id="ARBA00013850"/>
    </source>
</evidence>
<feature type="region of interest" description="Disordered" evidence="3">
    <location>
        <begin position="482"/>
        <end position="508"/>
    </location>
</feature>
<evidence type="ECO:0000256" key="1">
    <source>
        <dbReference type="ARBA" id="ARBA00008966"/>
    </source>
</evidence>
<dbReference type="GO" id="GO:0005730">
    <property type="term" value="C:nucleolus"/>
    <property type="evidence" value="ECO:0007669"/>
    <property type="project" value="TreeGrafter"/>
</dbReference>
<reference evidence="6" key="1">
    <citation type="journal article" date="2020" name="Stud. Mycol.">
        <title>101 Dothideomycetes genomes: a test case for predicting lifestyles and emergence of pathogens.</title>
        <authorList>
            <person name="Haridas S."/>
            <person name="Albert R."/>
            <person name="Binder M."/>
            <person name="Bloem J."/>
            <person name="Labutti K."/>
            <person name="Salamov A."/>
            <person name="Andreopoulos B."/>
            <person name="Baker S."/>
            <person name="Barry K."/>
            <person name="Bills G."/>
            <person name="Bluhm B."/>
            <person name="Cannon C."/>
            <person name="Castanera R."/>
            <person name="Culley D."/>
            <person name="Daum C."/>
            <person name="Ezra D."/>
            <person name="Gonzalez J."/>
            <person name="Henrissat B."/>
            <person name="Kuo A."/>
            <person name="Liang C."/>
            <person name="Lipzen A."/>
            <person name="Lutzoni F."/>
            <person name="Magnuson J."/>
            <person name="Mondo S."/>
            <person name="Nolan M."/>
            <person name="Ohm R."/>
            <person name="Pangilinan J."/>
            <person name="Park H.-J."/>
            <person name="Ramirez L."/>
            <person name="Alfaro M."/>
            <person name="Sun H."/>
            <person name="Tritt A."/>
            <person name="Yoshinaga Y."/>
            <person name="Zwiers L.-H."/>
            <person name="Turgeon B."/>
            <person name="Goodwin S."/>
            <person name="Spatafora J."/>
            <person name="Crous P."/>
            <person name="Grigoriev I."/>
        </authorList>
    </citation>
    <scope>NUCLEOTIDE SEQUENCE</scope>
    <source>
        <strain evidence="6">CBS 269.34</strain>
    </source>
</reference>
<feature type="compositionally biased region" description="Acidic residues" evidence="3">
    <location>
        <begin position="149"/>
        <end position="172"/>
    </location>
</feature>
<feature type="region of interest" description="Disordered" evidence="3">
    <location>
        <begin position="1"/>
        <end position="176"/>
    </location>
</feature>
<sequence length="508" mass="56068">MALRKTKSRDFDPEEIPDFPPSDSDAPSDDESLDEEEGGREHYVDVGKSKLRKKPEGVPLGPQYKGSRVSRDVALDEDSDDPFSKEVGWESSEGEEEEEKEASAAVRTNGATHHPSSSRESEDDDEESAFADEDEDDGPEEEKVRFGGDDFDGFESDDDDEDDAGGSDEQDDAANRAELRKIMSEAQKSITATVSQAAKADAEKGEAVKAQRKTFDSILNTRIRLQKALISSNSLPSAIDSEGLNKGEDAVQAAENAALALLNTLSGLRSSLDAAQAGTKRKRADSFTLETSSFEIWNSIKASESGNLQNRRTVLEKWSAKSRPAPIVPQTRRLNSSAVSEQTITDVLNTHMSDSARLVKRTRIPRSCAPVQVAAGVAESPDIYDDADFYGLLLKELLEQRSEDVSMQINGTGYVAQAPWQAVRDAKTKRIVDTKASKGRKLRFTVHEKLQNYMAPEDRSTWGERQVDELFGSLFGRKMELAEDAEQKDEDMRDDEDAAEQGLLLFRN</sequence>
<organism evidence="6 7">
    <name type="scientific">Lophium mytilinum</name>
    <dbReference type="NCBI Taxonomy" id="390894"/>
    <lineage>
        <taxon>Eukaryota</taxon>
        <taxon>Fungi</taxon>
        <taxon>Dikarya</taxon>
        <taxon>Ascomycota</taxon>
        <taxon>Pezizomycotina</taxon>
        <taxon>Dothideomycetes</taxon>
        <taxon>Pleosporomycetidae</taxon>
        <taxon>Mytilinidiales</taxon>
        <taxon>Mytilinidiaceae</taxon>
        <taxon>Lophium</taxon>
    </lineage>
</organism>
<feature type="compositionally biased region" description="Acidic residues" evidence="3">
    <location>
        <begin position="482"/>
        <end position="499"/>
    </location>
</feature>